<dbReference type="RefSeq" id="WP_024656278.1">
    <property type="nucleotide sequence ID" value="NZ_CP159278.1"/>
</dbReference>
<dbReference type="AlphaFoldDB" id="A0AAU8MEJ2"/>
<dbReference type="EMBL" id="CP159278">
    <property type="protein sequence ID" value="XCN79973.1"/>
    <property type="molecule type" value="Genomic_DNA"/>
</dbReference>
<organism evidence="1">
    <name type="scientific">Pseudomonas syringae USA007</name>
    <dbReference type="NCBI Taxonomy" id="1357288"/>
    <lineage>
        <taxon>Bacteria</taxon>
        <taxon>Pseudomonadati</taxon>
        <taxon>Pseudomonadota</taxon>
        <taxon>Gammaproteobacteria</taxon>
        <taxon>Pseudomonadales</taxon>
        <taxon>Pseudomonadaceae</taxon>
        <taxon>Pseudomonas</taxon>
        <taxon>Pseudomonas syringae</taxon>
    </lineage>
</organism>
<protein>
    <submittedName>
        <fullName evidence="1">Uncharacterized protein</fullName>
    </submittedName>
</protein>
<reference evidence="1" key="1">
    <citation type="journal article" date="2014" name="Genome Announc.">
        <title>Draft Genome Sequences of a Phylogenetically Diverse Suite of Pseudomonas syringae Strains from Multiple Source Populations.</title>
        <authorList>
            <person name="Baltrus D.A."/>
            <person name="Yourstone S."/>
            <person name="Lind A."/>
            <person name="Guilbaud C."/>
            <person name="Sands D.C."/>
            <person name="Jones C.D."/>
            <person name="Morris C.E."/>
            <person name="Dangl J.L."/>
        </authorList>
    </citation>
    <scope>NUCLEOTIDE SEQUENCE</scope>
    <source>
        <strain evidence="1">USA007</strain>
    </source>
</reference>
<gene>
    <name evidence="1" type="ORF">N027_10875</name>
</gene>
<name>A0AAU8MEJ2_PSESX</name>
<accession>A0AAU8MEJ2</accession>
<evidence type="ECO:0000313" key="1">
    <source>
        <dbReference type="EMBL" id="XCN79973.1"/>
    </source>
</evidence>
<reference evidence="1" key="2">
    <citation type="submission" date="2024-07" db="EMBL/GenBank/DDBJ databases">
        <title>A complete genome sequence for Pseudomonas syringae USA007.</title>
        <authorList>
            <person name="Baltrus D.A."/>
        </authorList>
    </citation>
    <scope>NUCLEOTIDE SEQUENCE</scope>
    <source>
        <strain evidence="1">USA007</strain>
    </source>
</reference>
<proteinExistence type="predicted"/>
<sequence length="144" mass="16354">MEMDDEFLEVNDLDWFAFCQDGFLAHFTTGGRGPVPFAVRKSISKNEAVHNYFISVDDSADFDVIEENLPTFSGDAQRERYLLSFVDMARRGLLSYDASNDGGYKLIARPKKNREFSSLPQDVKDIIHMLPLSFSARIDKSGFI</sequence>